<name>A0A4R2JR89_9PSEU</name>
<protein>
    <submittedName>
        <fullName evidence="1">Uncharacterized protein</fullName>
    </submittedName>
</protein>
<sequence>MPIPTFKPDRERAYETETLEVRVRAAEDLATIGRDKLRRVALFRACRWADLSVAAYEHDYRCADVAWIRFAEWLRIWLALSAGNRQQ</sequence>
<dbReference type="Proteomes" id="UP000295680">
    <property type="component" value="Unassembled WGS sequence"/>
</dbReference>
<dbReference type="EMBL" id="SLWS01000002">
    <property type="protein sequence ID" value="TCO62773.1"/>
    <property type="molecule type" value="Genomic_DNA"/>
</dbReference>
<evidence type="ECO:0000313" key="1">
    <source>
        <dbReference type="EMBL" id="TCO62773.1"/>
    </source>
</evidence>
<dbReference type="AlphaFoldDB" id="A0A4R2JR89"/>
<accession>A0A4R2JR89</accession>
<organism evidence="1 2">
    <name type="scientific">Actinocrispum wychmicini</name>
    <dbReference type="NCBI Taxonomy" id="1213861"/>
    <lineage>
        <taxon>Bacteria</taxon>
        <taxon>Bacillati</taxon>
        <taxon>Actinomycetota</taxon>
        <taxon>Actinomycetes</taxon>
        <taxon>Pseudonocardiales</taxon>
        <taxon>Pseudonocardiaceae</taxon>
        <taxon>Actinocrispum</taxon>
    </lineage>
</organism>
<keyword evidence="2" id="KW-1185">Reference proteome</keyword>
<reference evidence="1 2" key="1">
    <citation type="submission" date="2019-03" db="EMBL/GenBank/DDBJ databases">
        <title>Genomic Encyclopedia of Type Strains, Phase IV (KMG-IV): sequencing the most valuable type-strain genomes for metagenomic binning, comparative biology and taxonomic classification.</title>
        <authorList>
            <person name="Goeker M."/>
        </authorList>
    </citation>
    <scope>NUCLEOTIDE SEQUENCE [LARGE SCALE GENOMIC DNA]</scope>
    <source>
        <strain evidence="1 2">DSM 45934</strain>
    </source>
</reference>
<proteinExistence type="predicted"/>
<gene>
    <name evidence="1" type="ORF">EV192_102912</name>
</gene>
<comment type="caution">
    <text evidence="1">The sequence shown here is derived from an EMBL/GenBank/DDBJ whole genome shotgun (WGS) entry which is preliminary data.</text>
</comment>
<evidence type="ECO:0000313" key="2">
    <source>
        <dbReference type="Proteomes" id="UP000295680"/>
    </source>
</evidence>